<dbReference type="EMBL" id="FNXB01000050">
    <property type="protein sequence ID" value="SEI18406.1"/>
    <property type="molecule type" value="Genomic_DNA"/>
</dbReference>
<evidence type="ECO:0000313" key="5">
    <source>
        <dbReference type="Proteomes" id="UP000198939"/>
    </source>
</evidence>
<organism evidence="2 4">
    <name type="scientific">Rhizobium tibeticum</name>
    <dbReference type="NCBI Taxonomy" id="501024"/>
    <lineage>
        <taxon>Bacteria</taxon>
        <taxon>Pseudomonadati</taxon>
        <taxon>Pseudomonadota</taxon>
        <taxon>Alphaproteobacteria</taxon>
        <taxon>Hyphomicrobiales</taxon>
        <taxon>Rhizobiaceae</taxon>
        <taxon>Rhizobium/Agrobacterium group</taxon>
        <taxon>Rhizobium</taxon>
    </lineage>
</organism>
<dbReference type="InterPro" id="IPR035437">
    <property type="entry name" value="SNase_OB-fold_sf"/>
</dbReference>
<dbReference type="Gene3D" id="2.40.50.90">
    <property type="match status" value="1"/>
</dbReference>
<keyword evidence="3" id="KW-0540">Nuclease</keyword>
<dbReference type="Proteomes" id="UP000183063">
    <property type="component" value="Unassembled WGS sequence"/>
</dbReference>
<dbReference type="SMART" id="SM00318">
    <property type="entry name" value="SNc"/>
    <property type="match status" value="1"/>
</dbReference>
<accession>A0A1H8V5A6</accession>
<dbReference type="EMBL" id="FOCV01000039">
    <property type="protein sequence ID" value="SEP10670.1"/>
    <property type="molecule type" value="Genomic_DNA"/>
</dbReference>
<keyword evidence="3" id="KW-0378">Hydrolase</keyword>
<dbReference type="Proteomes" id="UP000198939">
    <property type="component" value="Unassembled WGS sequence"/>
</dbReference>
<evidence type="ECO:0000313" key="2">
    <source>
        <dbReference type="EMBL" id="SEI18406.1"/>
    </source>
</evidence>
<dbReference type="Pfam" id="PF00565">
    <property type="entry name" value="SNase"/>
    <property type="match status" value="1"/>
</dbReference>
<sequence length="224" mass="25153">MRRSVAVAALLLISVTYPGKSADLVESSRANEAFSATRDVPPITGRASVISGDTLWFPQLGVRVRLDSIDACPLPQWAFDPTASGRMPLPAPIPCGALAKAWLKRMVGNSVVICAPSRYRAAGEQTARCEARGRDLALEMLRVGWARTLVPTDPEYSAAQRYARSARYGLWGTYVLDMVEWRRNAIDQTTRRRPIADWNILAERKRELTPPFADWRNRQRRTDR</sequence>
<evidence type="ECO:0000259" key="1">
    <source>
        <dbReference type="SMART" id="SM00318"/>
    </source>
</evidence>
<dbReference type="GO" id="GO:0004519">
    <property type="term" value="F:endonuclease activity"/>
    <property type="evidence" value="ECO:0007669"/>
    <property type="project" value="UniProtKB-KW"/>
</dbReference>
<reference evidence="2" key="3">
    <citation type="submission" date="2016-10" db="EMBL/GenBank/DDBJ databases">
        <authorList>
            <person name="de Groot N.N."/>
        </authorList>
    </citation>
    <scope>NUCLEOTIDE SEQUENCE [LARGE SCALE GENOMIC DNA]</scope>
    <source>
        <strain evidence="2">CCBAU85039</strain>
    </source>
</reference>
<dbReference type="InterPro" id="IPR016071">
    <property type="entry name" value="Staphylococal_nuclease_OB-fold"/>
</dbReference>
<name>A0A1H8V5A6_9HYPH</name>
<keyword evidence="3" id="KW-0255">Endonuclease</keyword>
<keyword evidence="5" id="KW-1185">Reference proteome</keyword>
<reference evidence="3 5" key="2">
    <citation type="submission" date="2016-10" db="EMBL/GenBank/DDBJ databases">
        <authorList>
            <person name="Varghese N."/>
            <person name="Submissions S."/>
        </authorList>
    </citation>
    <scope>NUCLEOTIDE SEQUENCE [LARGE SCALE GENOMIC DNA]</scope>
    <source>
        <strain evidence="3 5">CGMCC 1.7071</strain>
    </source>
</reference>
<evidence type="ECO:0000313" key="4">
    <source>
        <dbReference type="Proteomes" id="UP000183063"/>
    </source>
</evidence>
<gene>
    <name evidence="2" type="ORF">RTCCBAU85039_5887</name>
    <name evidence="3" type="ORF">SAMN05216228_103921</name>
</gene>
<reference evidence="4" key="1">
    <citation type="submission" date="2016-10" db="EMBL/GenBank/DDBJ databases">
        <authorList>
            <person name="Wibberg D."/>
        </authorList>
    </citation>
    <scope>NUCLEOTIDE SEQUENCE [LARGE SCALE GENOMIC DNA]</scope>
</reference>
<dbReference type="RefSeq" id="WP_072380963.1">
    <property type="nucleotide sequence ID" value="NZ_FNXB01000050.1"/>
</dbReference>
<feature type="domain" description="TNase-like" evidence="1">
    <location>
        <begin position="41"/>
        <end position="173"/>
    </location>
</feature>
<dbReference type="STRING" id="501024.RTCCBAU85039_5887"/>
<dbReference type="OrthoDB" id="8078326at2"/>
<dbReference type="SUPFAM" id="SSF50199">
    <property type="entry name" value="Staphylococcal nuclease"/>
    <property type="match status" value="1"/>
</dbReference>
<evidence type="ECO:0000313" key="3">
    <source>
        <dbReference type="EMBL" id="SEP10670.1"/>
    </source>
</evidence>
<proteinExistence type="predicted"/>
<dbReference type="AlphaFoldDB" id="A0A1H8V5A6"/>
<protein>
    <submittedName>
        <fullName evidence="3">Endonuclease YncB, thermonuclease family</fullName>
    </submittedName>
</protein>